<reference evidence="2" key="1">
    <citation type="journal article" date="2015" name="Genome Announc.">
        <title>Draft genome sequence of Talaromyces cellulolyticus strain Y-94, a source of lignocellulosic biomass-degrading enzymes.</title>
        <authorList>
            <person name="Fujii T."/>
            <person name="Koike H."/>
            <person name="Sawayama S."/>
            <person name="Yano S."/>
            <person name="Inoue H."/>
        </authorList>
    </citation>
    <scope>NUCLEOTIDE SEQUENCE [LARGE SCALE GENOMIC DNA]</scope>
    <source>
        <strain evidence="2">Y-94</strain>
    </source>
</reference>
<evidence type="ECO:0000313" key="1">
    <source>
        <dbReference type="EMBL" id="GAM33344.1"/>
    </source>
</evidence>
<dbReference type="AlphaFoldDB" id="A0A0B8N046"/>
<dbReference type="EMBL" id="DF933800">
    <property type="protein sequence ID" value="GAM33344.1"/>
    <property type="molecule type" value="Genomic_DNA"/>
</dbReference>
<sequence length="209" mass="22412">MSAVAVFGDSLNGFYKMQSVEDGSCAYAQTLMSTEEDVVEVCLLLQSLALAADSQGILSPNWITRALQTHYVPDITFASTGQRVVGLVSAKAHDAIQGDEIEQPTQSPLLLDYHSLGNRGFSSVETFDASATMLRVTWGGARLFDRYRETTWAGSIDIVGSAAIAKIKPFGGLEDSPGVQSVQKSHQTVTFESRTSGDVDGVNIFLADP</sequence>
<name>A0A0B8N046_TALPI</name>
<proteinExistence type="predicted"/>
<keyword evidence="2" id="KW-1185">Reference proteome</keyword>
<accession>A0A0B8N046</accession>
<gene>
    <name evidence="1" type="ORF">TCE0_004r00176</name>
</gene>
<organism evidence="1 2">
    <name type="scientific">Talaromyces pinophilus</name>
    <name type="common">Penicillium pinophilum</name>
    <dbReference type="NCBI Taxonomy" id="128442"/>
    <lineage>
        <taxon>Eukaryota</taxon>
        <taxon>Fungi</taxon>
        <taxon>Dikarya</taxon>
        <taxon>Ascomycota</taxon>
        <taxon>Pezizomycotina</taxon>
        <taxon>Eurotiomycetes</taxon>
        <taxon>Eurotiomycetidae</taxon>
        <taxon>Eurotiales</taxon>
        <taxon>Trichocomaceae</taxon>
        <taxon>Talaromyces</taxon>
        <taxon>Talaromyces sect. Talaromyces</taxon>
    </lineage>
</organism>
<protein>
    <submittedName>
        <fullName evidence="1">Uncharacterized protein</fullName>
    </submittedName>
</protein>
<evidence type="ECO:0000313" key="2">
    <source>
        <dbReference type="Proteomes" id="UP000053095"/>
    </source>
</evidence>
<dbReference type="Proteomes" id="UP000053095">
    <property type="component" value="Unassembled WGS sequence"/>
</dbReference>